<evidence type="ECO:0000259" key="1">
    <source>
        <dbReference type="Pfam" id="PF12776"/>
    </source>
</evidence>
<evidence type="ECO:0000313" key="2">
    <source>
        <dbReference type="EMBL" id="KAJ7636171.1"/>
    </source>
</evidence>
<evidence type="ECO:0000313" key="3">
    <source>
        <dbReference type="Proteomes" id="UP001221757"/>
    </source>
</evidence>
<feature type="domain" description="Myb/SANT-like" evidence="1">
    <location>
        <begin position="4"/>
        <end position="100"/>
    </location>
</feature>
<dbReference type="EMBL" id="JARKIE010000462">
    <property type="protein sequence ID" value="KAJ7636171.1"/>
    <property type="molecule type" value="Genomic_DNA"/>
</dbReference>
<organism evidence="2 3">
    <name type="scientific">Mycena rosella</name>
    <name type="common">Pink bonnet</name>
    <name type="synonym">Agaricus rosellus</name>
    <dbReference type="NCBI Taxonomy" id="1033263"/>
    <lineage>
        <taxon>Eukaryota</taxon>
        <taxon>Fungi</taxon>
        <taxon>Dikarya</taxon>
        <taxon>Basidiomycota</taxon>
        <taxon>Agaricomycotina</taxon>
        <taxon>Agaricomycetes</taxon>
        <taxon>Agaricomycetidae</taxon>
        <taxon>Agaricales</taxon>
        <taxon>Marasmiineae</taxon>
        <taxon>Mycenaceae</taxon>
        <taxon>Mycena</taxon>
    </lineage>
</organism>
<accession>A0AAD7C0V9</accession>
<dbReference type="AlphaFoldDB" id="A0AAD7C0V9"/>
<dbReference type="Proteomes" id="UP001221757">
    <property type="component" value="Unassembled WGS sequence"/>
</dbReference>
<protein>
    <recommendedName>
        <fullName evidence="1">Myb/SANT-like domain-containing protein</fullName>
    </recommendedName>
</protein>
<feature type="non-terminal residue" evidence="2">
    <location>
        <position position="1"/>
    </location>
</feature>
<reference evidence="2" key="1">
    <citation type="submission" date="2023-03" db="EMBL/GenBank/DDBJ databases">
        <title>Massive genome expansion in bonnet fungi (Mycena s.s.) driven by repeated elements and novel gene families across ecological guilds.</title>
        <authorList>
            <consortium name="Lawrence Berkeley National Laboratory"/>
            <person name="Harder C.B."/>
            <person name="Miyauchi S."/>
            <person name="Viragh M."/>
            <person name="Kuo A."/>
            <person name="Thoen E."/>
            <person name="Andreopoulos B."/>
            <person name="Lu D."/>
            <person name="Skrede I."/>
            <person name="Drula E."/>
            <person name="Henrissat B."/>
            <person name="Morin E."/>
            <person name="Kohler A."/>
            <person name="Barry K."/>
            <person name="LaButti K."/>
            <person name="Morin E."/>
            <person name="Salamov A."/>
            <person name="Lipzen A."/>
            <person name="Mereny Z."/>
            <person name="Hegedus B."/>
            <person name="Baldrian P."/>
            <person name="Stursova M."/>
            <person name="Weitz H."/>
            <person name="Taylor A."/>
            <person name="Grigoriev I.V."/>
            <person name="Nagy L.G."/>
            <person name="Martin F."/>
            <person name="Kauserud H."/>
        </authorList>
    </citation>
    <scope>NUCLEOTIDE SEQUENCE</scope>
    <source>
        <strain evidence="2">CBHHK067</strain>
    </source>
</reference>
<dbReference type="PANTHER" id="PTHR46929">
    <property type="entry name" value="EXPRESSED PROTEIN"/>
    <property type="match status" value="1"/>
</dbReference>
<gene>
    <name evidence="2" type="ORF">B0H17DRAFT_858437</name>
</gene>
<feature type="non-terminal residue" evidence="2">
    <location>
        <position position="135"/>
    </location>
</feature>
<dbReference type="InterPro" id="IPR024752">
    <property type="entry name" value="Myb/SANT-like_dom"/>
</dbReference>
<keyword evidence="3" id="KW-1185">Reference proteome</keyword>
<comment type="caution">
    <text evidence="2">The sequence shown here is derived from an EMBL/GenBank/DDBJ whole genome shotgun (WGS) entry which is preliminary data.</text>
</comment>
<dbReference type="PANTHER" id="PTHR46929:SF3">
    <property type="entry name" value="MYB_SANT-LIKE DOMAIN-CONTAINING PROTEIN"/>
    <property type="match status" value="1"/>
</dbReference>
<proteinExistence type="predicted"/>
<dbReference type="Pfam" id="PF12776">
    <property type="entry name" value="Myb_DNA-bind_3"/>
    <property type="match status" value="1"/>
</dbReference>
<sequence length="135" mass="15179">NAAWPIRDERVMLKYFVKHKSTAGDGCSFKLQQYNAVVPLVNAVTTHGGPKTAKSCKNKFNSLKRIFRLIQDIQKQFGFHWDNETGANIDVASADAWSAYVKRVGNDVKPFRNKGWAHLSLMEQMMPATAKGTHV</sequence>
<name>A0AAD7C0V9_MYCRO</name>